<comment type="similarity">
    <text evidence="3">Belongs to the cytochrome P450 family.</text>
</comment>
<keyword evidence="13" id="KW-1185">Reference proteome</keyword>
<evidence type="ECO:0000313" key="13">
    <source>
        <dbReference type="Proteomes" id="UP000054771"/>
    </source>
</evidence>
<keyword evidence="4" id="KW-0812">Transmembrane</keyword>
<evidence type="ECO:0000256" key="9">
    <source>
        <dbReference type="ARBA" id="ARBA00023033"/>
    </source>
</evidence>
<accession>A0A0U5GLD9</accession>
<evidence type="ECO:0000256" key="7">
    <source>
        <dbReference type="ARBA" id="ARBA00023002"/>
    </source>
</evidence>
<keyword evidence="6" id="KW-1133">Transmembrane helix</keyword>
<dbReference type="OMA" id="GEQIMPN"/>
<dbReference type="Gene3D" id="1.10.630.10">
    <property type="entry name" value="Cytochrome P450"/>
    <property type="match status" value="1"/>
</dbReference>
<evidence type="ECO:0000256" key="5">
    <source>
        <dbReference type="ARBA" id="ARBA00022723"/>
    </source>
</evidence>
<organism evidence="12 13">
    <name type="scientific">Aspergillus calidoustus</name>
    <dbReference type="NCBI Taxonomy" id="454130"/>
    <lineage>
        <taxon>Eukaryota</taxon>
        <taxon>Fungi</taxon>
        <taxon>Dikarya</taxon>
        <taxon>Ascomycota</taxon>
        <taxon>Pezizomycotina</taxon>
        <taxon>Eurotiomycetes</taxon>
        <taxon>Eurotiomycetidae</taxon>
        <taxon>Eurotiales</taxon>
        <taxon>Aspergillaceae</taxon>
        <taxon>Aspergillus</taxon>
        <taxon>Aspergillus subgen. Nidulantes</taxon>
    </lineage>
</organism>
<dbReference type="GO" id="GO:0004497">
    <property type="term" value="F:monooxygenase activity"/>
    <property type="evidence" value="ECO:0007669"/>
    <property type="project" value="UniProtKB-KW"/>
</dbReference>
<sequence length="464" mass="53315">MSTLVALALFLIVLGYVVEKYTDDHEEIPIVTVCRLLPDFLNRLLFFMKGPSLIYYGYNKYKNKPFRILKVDADMIVLPTKYLPEVRYLPHTKISLLDAQFNVNLFLSLFQSGLMCRQSVCGNYTNILNDSNLPAHTVAKKMTPSLHRIVPMVIDDLQQAFKMEVPECTDRWVSVNLYSMILKLSNRSTSRVIVGETLCRSEKWLNIILLRPLPRFLRPFAAKLLPSWMMDTADNEYDEKLENIAQGLMIIMALAVLHTSTILITQCIYDLLVRQEYVAPLRHEIMGTLKGGWSNATQACFNAQCLLDSFLHEPQRFHPTSEVNVQRITKESITFSDGPTIPSNTHICFPSGSLSRDPINLPYPNLDPSTFDGFRWCRDPYARNNKLVRTTAANLHFGYGRQVCPDRHFAANTSKAILSRLLVEYDMKFEEGSEARRPMDIRNGEQIMPNFYAKVLIRRTRDEI</sequence>
<reference evidence="13" key="1">
    <citation type="journal article" date="2016" name="Genome Announc.">
        <title>Draft genome sequences of fungus Aspergillus calidoustus.</title>
        <authorList>
            <person name="Horn F."/>
            <person name="Linde J."/>
            <person name="Mattern D.J."/>
            <person name="Walther G."/>
            <person name="Guthke R."/>
            <person name="Scherlach K."/>
            <person name="Martin K."/>
            <person name="Brakhage A.A."/>
            <person name="Petzke L."/>
            <person name="Valiante V."/>
        </authorList>
    </citation>
    <scope>NUCLEOTIDE SEQUENCE [LARGE SCALE GENOMIC DNA]</scope>
    <source>
        <strain evidence="13">SF006504</strain>
    </source>
</reference>
<evidence type="ECO:0000256" key="8">
    <source>
        <dbReference type="ARBA" id="ARBA00023004"/>
    </source>
</evidence>
<dbReference type="PANTHER" id="PTHR46206:SF7">
    <property type="entry name" value="P450, PUTATIVE (EUROFUNG)-RELATED"/>
    <property type="match status" value="1"/>
</dbReference>
<dbReference type="GO" id="GO:0016705">
    <property type="term" value="F:oxidoreductase activity, acting on paired donors, with incorporation or reduction of molecular oxygen"/>
    <property type="evidence" value="ECO:0007669"/>
    <property type="project" value="InterPro"/>
</dbReference>
<dbReference type="STRING" id="454130.A0A0U5GLD9"/>
<dbReference type="GO" id="GO:0005506">
    <property type="term" value="F:iron ion binding"/>
    <property type="evidence" value="ECO:0007669"/>
    <property type="project" value="InterPro"/>
</dbReference>
<dbReference type="SUPFAM" id="SSF48264">
    <property type="entry name" value="Cytochrome P450"/>
    <property type="match status" value="1"/>
</dbReference>
<proteinExistence type="inferred from homology"/>
<dbReference type="EMBL" id="CDMC01000002">
    <property type="protein sequence ID" value="CEN60298.1"/>
    <property type="molecule type" value="Genomic_DNA"/>
</dbReference>
<dbReference type="OrthoDB" id="1844152at2759"/>
<evidence type="ECO:0008006" key="14">
    <source>
        <dbReference type="Google" id="ProtNLM"/>
    </source>
</evidence>
<name>A0A0U5GLD9_ASPCI</name>
<evidence type="ECO:0000256" key="6">
    <source>
        <dbReference type="ARBA" id="ARBA00022989"/>
    </source>
</evidence>
<feature type="signal peptide" evidence="11">
    <location>
        <begin position="1"/>
        <end position="19"/>
    </location>
</feature>
<evidence type="ECO:0000313" key="12">
    <source>
        <dbReference type="EMBL" id="CEN60298.1"/>
    </source>
</evidence>
<dbReference type="CDD" id="cd11041">
    <property type="entry name" value="CYP503A1-like"/>
    <property type="match status" value="1"/>
</dbReference>
<gene>
    <name evidence="12" type="ORF">ASPCAL02739</name>
</gene>
<feature type="chain" id="PRO_5006857998" description="Cytochrome P450" evidence="11">
    <location>
        <begin position="20"/>
        <end position="464"/>
    </location>
</feature>
<comment type="cofactor">
    <cofactor evidence="1">
        <name>heme</name>
        <dbReference type="ChEBI" id="CHEBI:30413"/>
    </cofactor>
</comment>
<dbReference type="GO" id="GO:0020037">
    <property type="term" value="F:heme binding"/>
    <property type="evidence" value="ECO:0007669"/>
    <property type="project" value="InterPro"/>
</dbReference>
<dbReference type="InterPro" id="IPR001128">
    <property type="entry name" value="Cyt_P450"/>
</dbReference>
<dbReference type="Proteomes" id="UP000054771">
    <property type="component" value="Unassembled WGS sequence"/>
</dbReference>
<dbReference type="InterPro" id="IPR036396">
    <property type="entry name" value="Cyt_P450_sf"/>
</dbReference>
<dbReference type="GO" id="GO:0016020">
    <property type="term" value="C:membrane"/>
    <property type="evidence" value="ECO:0007669"/>
    <property type="project" value="UniProtKB-SubCell"/>
</dbReference>
<dbReference type="AlphaFoldDB" id="A0A0U5GLD9"/>
<dbReference type="PANTHER" id="PTHR46206">
    <property type="entry name" value="CYTOCHROME P450"/>
    <property type="match status" value="1"/>
</dbReference>
<evidence type="ECO:0000256" key="10">
    <source>
        <dbReference type="ARBA" id="ARBA00023136"/>
    </source>
</evidence>
<comment type="subcellular location">
    <subcellularLocation>
        <location evidence="2">Membrane</location>
    </subcellularLocation>
</comment>
<dbReference type="GO" id="GO:0019748">
    <property type="term" value="P:secondary metabolic process"/>
    <property type="evidence" value="ECO:0007669"/>
    <property type="project" value="UniProtKB-ARBA"/>
</dbReference>
<keyword evidence="10" id="KW-0472">Membrane</keyword>
<evidence type="ECO:0000256" key="3">
    <source>
        <dbReference type="ARBA" id="ARBA00010617"/>
    </source>
</evidence>
<evidence type="ECO:0000256" key="11">
    <source>
        <dbReference type="SAM" id="SignalP"/>
    </source>
</evidence>
<keyword evidence="9" id="KW-0503">Monooxygenase</keyword>
<evidence type="ECO:0000256" key="2">
    <source>
        <dbReference type="ARBA" id="ARBA00004370"/>
    </source>
</evidence>
<evidence type="ECO:0000256" key="1">
    <source>
        <dbReference type="ARBA" id="ARBA00001971"/>
    </source>
</evidence>
<evidence type="ECO:0000256" key="4">
    <source>
        <dbReference type="ARBA" id="ARBA00022692"/>
    </source>
</evidence>
<dbReference type="Pfam" id="PF00067">
    <property type="entry name" value="p450"/>
    <property type="match status" value="1"/>
</dbReference>
<keyword evidence="5" id="KW-0479">Metal-binding</keyword>
<keyword evidence="11" id="KW-0732">Signal</keyword>
<keyword evidence="8" id="KW-0408">Iron</keyword>
<keyword evidence="7" id="KW-0560">Oxidoreductase</keyword>
<protein>
    <recommendedName>
        <fullName evidence="14">Cytochrome P450</fullName>
    </recommendedName>
</protein>